<gene>
    <name evidence="1" type="ORF">ACFSKK_23095</name>
</gene>
<dbReference type="Proteomes" id="UP001597318">
    <property type="component" value="Unassembled WGS sequence"/>
</dbReference>
<keyword evidence="2" id="KW-1185">Reference proteome</keyword>
<sequence length="90" mass="9947">MQIGINKNLKRSILSCLLIFTSIFLGNLDELDIFSKSKGTNNNYNIIYITGTYPQDKITPKQDCVGLVDSSDYHPFIGPIKSSSICVADS</sequence>
<comment type="caution">
    <text evidence="1">The sequence shown here is derived from an EMBL/GenBank/DDBJ whole genome shotgun (WGS) entry which is preliminary data.</text>
</comment>
<evidence type="ECO:0000313" key="1">
    <source>
        <dbReference type="EMBL" id="MFD2216567.1"/>
    </source>
</evidence>
<evidence type="ECO:0000313" key="2">
    <source>
        <dbReference type="Proteomes" id="UP001597318"/>
    </source>
</evidence>
<accession>A0ABW5C329</accession>
<reference evidence="2" key="1">
    <citation type="journal article" date="2019" name="Int. J. Syst. Evol. Microbiol.">
        <title>The Global Catalogue of Microorganisms (GCM) 10K type strain sequencing project: providing services to taxonomists for standard genome sequencing and annotation.</title>
        <authorList>
            <consortium name="The Broad Institute Genomics Platform"/>
            <consortium name="The Broad Institute Genome Sequencing Center for Infectious Disease"/>
            <person name="Wu L."/>
            <person name="Ma J."/>
        </authorList>
    </citation>
    <scope>NUCLEOTIDE SEQUENCE [LARGE SCALE GENOMIC DNA]</scope>
    <source>
        <strain evidence="2">CGMCC 1.15474</strain>
    </source>
</reference>
<organism evidence="1 2">
    <name type="scientific">Metabacillus endolithicus</name>
    <dbReference type="NCBI Taxonomy" id="1535204"/>
    <lineage>
        <taxon>Bacteria</taxon>
        <taxon>Bacillati</taxon>
        <taxon>Bacillota</taxon>
        <taxon>Bacilli</taxon>
        <taxon>Bacillales</taxon>
        <taxon>Bacillaceae</taxon>
        <taxon>Metabacillus</taxon>
    </lineage>
</organism>
<dbReference type="RefSeq" id="WP_379053395.1">
    <property type="nucleotide sequence ID" value="NZ_JBHUIK010000007.1"/>
</dbReference>
<proteinExistence type="predicted"/>
<name>A0ABW5C329_9BACI</name>
<protein>
    <submittedName>
        <fullName evidence="1">Uncharacterized protein</fullName>
    </submittedName>
</protein>
<dbReference type="EMBL" id="JBHUIK010000007">
    <property type="protein sequence ID" value="MFD2216567.1"/>
    <property type="molecule type" value="Genomic_DNA"/>
</dbReference>